<dbReference type="AlphaFoldDB" id="A0A165XRZ4"/>
<dbReference type="InterPro" id="IPR037459">
    <property type="entry name" value="RhgT-like"/>
</dbReference>
<evidence type="ECO:0000313" key="6">
    <source>
        <dbReference type="Proteomes" id="UP000076532"/>
    </source>
</evidence>
<dbReference type="Proteomes" id="UP000076532">
    <property type="component" value="Unassembled WGS sequence"/>
</dbReference>
<dbReference type="GO" id="GO:0016787">
    <property type="term" value="F:hydrolase activity"/>
    <property type="evidence" value="ECO:0007669"/>
    <property type="project" value="UniProtKB-KW"/>
</dbReference>
<evidence type="ECO:0000313" key="5">
    <source>
        <dbReference type="EMBL" id="KZP08834.1"/>
    </source>
</evidence>
<dbReference type="InterPro" id="IPR013830">
    <property type="entry name" value="SGNH_hydro"/>
</dbReference>
<accession>A0A165XRZ4</accession>
<keyword evidence="2" id="KW-0378">Hydrolase</keyword>
<sequence>MNYLTLLALATSAAAAAAQKHATPSLWLAGDSTTALHDTSEGVQGWGVVIGQYLQGITMQNLAVSGTSARTYAREGYFYNLVQQVVKGDYVVIEFGHNDGGVDAELAEYPRADLSGESLTDSQTVTLANGTVEVVMNSLFDQVTEGMVDQVLAKGATPIISSTTPDNPYNSSTITINAELATQFVKYAADAAADAAAAKGVPYVDHFNAVMSLYAKLGPTVVNSYYPNDHTHTNIAGATKVAWTFINGLKCAAADGVLATYVKSTWEGAGARCSHP</sequence>
<name>A0A165XRZ4_9AGAM</name>
<protein>
    <submittedName>
        <fullName evidence="5">Carbohydrate esterase family 12 protein</fullName>
    </submittedName>
</protein>
<dbReference type="Pfam" id="PF13472">
    <property type="entry name" value="Lipase_GDSL_2"/>
    <property type="match status" value="1"/>
</dbReference>
<dbReference type="OrthoDB" id="2141316at2759"/>
<dbReference type="InterPro" id="IPR036514">
    <property type="entry name" value="SGNH_hydro_sf"/>
</dbReference>
<feature type="chain" id="PRO_5007869107" evidence="3">
    <location>
        <begin position="19"/>
        <end position="276"/>
    </location>
</feature>
<dbReference type="SUPFAM" id="SSF52266">
    <property type="entry name" value="SGNH hydrolase"/>
    <property type="match status" value="1"/>
</dbReference>
<keyword evidence="3" id="KW-0732">Signal</keyword>
<evidence type="ECO:0000256" key="2">
    <source>
        <dbReference type="ARBA" id="ARBA00022801"/>
    </source>
</evidence>
<feature type="domain" description="SGNH hydrolase-type esterase" evidence="4">
    <location>
        <begin position="29"/>
        <end position="212"/>
    </location>
</feature>
<evidence type="ECO:0000256" key="3">
    <source>
        <dbReference type="SAM" id="SignalP"/>
    </source>
</evidence>
<proteinExistence type="inferred from homology"/>
<feature type="signal peptide" evidence="3">
    <location>
        <begin position="1"/>
        <end position="18"/>
    </location>
</feature>
<dbReference type="PANTHER" id="PTHR43695">
    <property type="entry name" value="PUTATIVE (AFU_ORTHOLOGUE AFUA_2G17250)-RELATED"/>
    <property type="match status" value="1"/>
</dbReference>
<dbReference type="Gene3D" id="3.40.50.1110">
    <property type="entry name" value="SGNH hydrolase"/>
    <property type="match status" value="1"/>
</dbReference>
<reference evidence="5 6" key="1">
    <citation type="journal article" date="2016" name="Mol. Biol. Evol.">
        <title>Comparative Genomics of Early-Diverging Mushroom-Forming Fungi Provides Insights into the Origins of Lignocellulose Decay Capabilities.</title>
        <authorList>
            <person name="Nagy L.G."/>
            <person name="Riley R."/>
            <person name="Tritt A."/>
            <person name="Adam C."/>
            <person name="Daum C."/>
            <person name="Floudas D."/>
            <person name="Sun H."/>
            <person name="Yadav J.S."/>
            <person name="Pangilinan J."/>
            <person name="Larsson K.H."/>
            <person name="Matsuura K."/>
            <person name="Barry K."/>
            <person name="Labutti K."/>
            <person name="Kuo R."/>
            <person name="Ohm R.A."/>
            <person name="Bhattacharya S.S."/>
            <person name="Shirouzu T."/>
            <person name="Yoshinaga Y."/>
            <person name="Martin F.M."/>
            <person name="Grigoriev I.V."/>
            <person name="Hibbett D.S."/>
        </authorList>
    </citation>
    <scope>NUCLEOTIDE SEQUENCE [LARGE SCALE GENOMIC DNA]</scope>
    <source>
        <strain evidence="5 6">CBS 109695</strain>
    </source>
</reference>
<gene>
    <name evidence="5" type="ORF">FIBSPDRAFT_964468</name>
</gene>
<keyword evidence="6" id="KW-1185">Reference proteome</keyword>
<comment type="similarity">
    <text evidence="1">Belongs to the 'GDSL' lipolytic enzyme family.</text>
</comment>
<dbReference type="STRING" id="436010.A0A165XRZ4"/>
<dbReference type="EMBL" id="KV417713">
    <property type="protein sequence ID" value="KZP08834.1"/>
    <property type="molecule type" value="Genomic_DNA"/>
</dbReference>
<organism evidence="5 6">
    <name type="scientific">Athelia psychrophila</name>
    <dbReference type="NCBI Taxonomy" id="1759441"/>
    <lineage>
        <taxon>Eukaryota</taxon>
        <taxon>Fungi</taxon>
        <taxon>Dikarya</taxon>
        <taxon>Basidiomycota</taxon>
        <taxon>Agaricomycotina</taxon>
        <taxon>Agaricomycetes</taxon>
        <taxon>Agaricomycetidae</taxon>
        <taxon>Atheliales</taxon>
        <taxon>Atheliaceae</taxon>
        <taxon>Athelia</taxon>
    </lineage>
</organism>
<evidence type="ECO:0000259" key="4">
    <source>
        <dbReference type="Pfam" id="PF13472"/>
    </source>
</evidence>
<evidence type="ECO:0000256" key="1">
    <source>
        <dbReference type="ARBA" id="ARBA00008668"/>
    </source>
</evidence>
<dbReference type="PANTHER" id="PTHR43695:SF1">
    <property type="entry name" value="RHAMNOGALACTURONAN ACETYLESTERASE"/>
    <property type="match status" value="1"/>
</dbReference>